<proteinExistence type="predicted"/>
<dbReference type="RefSeq" id="WP_310266211.1">
    <property type="nucleotide sequence ID" value="NZ_JAVDXU010000002.1"/>
</dbReference>
<protein>
    <submittedName>
        <fullName evidence="2">Uncharacterized protein</fullName>
    </submittedName>
</protein>
<evidence type="ECO:0000256" key="1">
    <source>
        <dbReference type="SAM" id="SignalP"/>
    </source>
</evidence>
<dbReference type="EMBL" id="JAVDXU010000002">
    <property type="protein sequence ID" value="MDR7270380.1"/>
    <property type="molecule type" value="Genomic_DNA"/>
</dbReference>
<gene>
    <name evidence="2" type="ORF">J2X20_003038</name>
</gene>
<evidence type="ECO:0000313" key="2">
    <source>
        <dbReference type="EMBL" id="MDR7270380.1"/>
    </source>
</evidence>
<evidence type="ECO:0000313" key="3">
    <source>
        <dbReference type="Proteomes" id="UP001180453"/>
    </source>
</evidence>
<feature type="chain" id="PRO_5046195842" evidence="1">
    <location>
        <begin position="28"/>
        <end position="210"/>
    </location>
</feature>
<accession>A0ABU1YQ95</accession>
<comment type="caution">
    <text evidence="2">The sequence shown here is derived from an EMBL/GenBank/DDBJ whole genome shotgun (WGS) entry which is preliminary data.</text>
</comment>
<keyword evidence="1" id="KW-0732">Signal</keyword>
<sequence>MNRDSFSALRRLALLAGLAALLPAAHATQLVHQNLKQMIHAADLIVSGDVAKVSDGLDRGVPFTEVTLKVKGSVKRELAADSAYRFRQYGLLKNRRMADGRYLLATRIEGLPTWTVGEKVTVFMNKPSARTGLTSPVGLAQGKLTGSGAKLANAFDNRGLFQGMSVDPAVLSPLEAEMLTRNGGAVDGGVLNQLVKRAVREDWIAKGVMR</sequence>
<dbReference type="Proteomes" id="UP001180453">
    <property type="component" value="Unassembled WGS sequence"/>
</dbReference>
<keyword evidence="3" id="KW-1185">Reference proteome</keyword>
<organism evidence="2 3">
    <name type="scientific">Roseateles saccharophilus</name>
    <name type="common">Pseudomonas saccharophila</name>
    <dbReference type="NCBI Taxonomy" id="304"/>
    <lineage>
        <taxon>Bacteria</taxon>
        <taxon>Pseudomonadati</taxon>
        <taxon>Pseudomonadota</taxon>
        <taxon>Betaproteobacteria</taxon>
        <taxon>Burkholderiales</taxon>
        <taxon>Sphaerotilaceae</taxon>
        <taxon>Roseateles</taxon>
    </lineage>
</organism>
<reference evidence="2 3" key="1">
    <citation type="submission" date="2023-07" db="EMBL/GenBank/DDBJ databases">
        <title>Sorghum-associated microbial communities from plants grown in Nebraska, USA.</title>
        <authorList>
            <person name="Schachtman D."/>
        </authorList>
    </citation>
    <scope>NUCLEOTIDE SEQUENCE [LARGE SCALE GENOMIC DNA]</scope>
    <source>
        <strain evidence="2 3">BE314</strain>
    </source>
</reference>
<name>A0ABU1YQ95_ROSSA</name>
<feature type="signal peptide" evidence="1">
    <location>
        <begin position="1"/>
        <end position="27"/>
    </location>
</feature>